<evidence type="ECO:0000256" key="7">
    <source>
        <dbReference type="ARBA" id="ARBA00023136"/>
    </source>
</evidence>
<comment type="subcellular location">
    <subcellularLocation>
        <location evidence="1">Cell membrane</location>
        <topology evidence="1">Multi-pass membrane protein</topology>
    </subcellularLocation>
</comment>
<organism evidence="12 13">
    <name type="scientific">Staphylococcus aureus</name>
    <dbReference type="NCBI Taxonomy" id="1280"/>
    <lineage>
        <taxon>Bacteria</taxon>
        <taxon>Bacillati</taxon>
        <taxon>Bacillota</taxon>
        <taxon>Bacilli</taxon>
        <taxon>Bacillales</taxon>
        <taxon>Staphylococcaceae</taxon>
        <taxon>Staphylococcus</taxon>
    </lineage>
</organism>
<dbReference type="Gene3D" id="1.20.1560.10">
    <property type="entry name" value="ABC transporter type 1, transmembrane domain"/>
    <property type="match status" value="1"/>
</dbReference>
<feature type="domain" description="ABC transporter" evidence="10">
    <location>
        <begin position="335"/>
        <end position="568"/>
    </location>
</feature>
<dbReference type="EMBL" id="CVOQ01000035">
    <property type="protein sequence ID" value="CRI18109.1"/>
    <property type="molecule type" value="Genomic_DNA"/>
</dbReference>
<dbReference type="PROSITE" id="PS00211">
    <property type="entry name" value="ABC_TRANSPORTER_1"/>
    <property type="match status" value="1"/>
</dbReference>
<protein>
    <submittedName>
        <fullName evidence="12">ABC transporter, ATP-binding protein</fullName>
    </submittedName>
</protein>
<dbReference type="SUPFAM" id="SSF52540">
    <property type="entry name" value="P-loop containing nucleoside triphosphate hydrolases"/>
    <property type="match status" value="1"/>
</dbReference>
<evidence type="ECO:0000313" key="13">
    <source>
        <dbReference type="Proteomes" id="UP000039437"/>
    </source>
</evidence>
<dbReference type="InterPro" id="IPR039421">
    <property type="entry name" value="Type_1_exporter"/>
</dbReference>
<dbReference type="InterPro" id="IPR003593">
    <property type="entry name" value="AAA+_ATPase"/>
</dbReference>
<feature type="transmembrane region" description="Helical" evidence="9">
    <location>
        <begin position="136"/>
        <end position="155"/>
    </location>
</feature>
<dbReference type="InterPro" id="IPR036640">
    <property type="entry name" value="ABC1_TM_sf"/>
</dbReference>
<dbReference type="GO" id="GO:0016887">
    <property type="term" value="F:ATP hydrolysis activity"/>
    <property type="evidence" value="ECO:0007669"/>
    <property type="project" value="InterPro"/>
</dbReference>
<feature type="transmembrane region" description="Helical" evidence="9">
    <location>
        <begin position="20"/>
        <end position="38"/>
    </location>
</feature>
<proteinExistence type="predicted"/>
<accession>A0A0U1MSM1</accession>
<keyword evidence="3 9" id="KW-0812">Transmembrane</keyword>
<reference evidence="12 13" key="1">
    <citation type="submission" date="2015-04" db="EMBL/GenBank/DDBJ databases">
        <authorList>
            <person name="Syromyatnikov M.Y."/>
            <person name="Popov V.N."/>
        </authorList>
    </citation>
    <scope>NUCLEOTIDE SEQUENCE [LARGE SCALE GENOMIC DNA]</scope>
    <source>
        <strain evidence="12 13">AH1</strain>
    </source>
</reference>
<evidence type="ECO:0000259" key="10">
    <source>
        <dbReference type="PROSITE" id="PS50893"/>
    </source>
</evidence>
<dbReference type="Proteomes" id="UP000039437">
    <property type="component" value="Unassembled WGS sequence"/>
</dbReference>
<keyword evidence="4" id="KW-0547">Nucleotide-binding</keyword>
<dbReference type="GO" id="GO:0005524">
    <property type="term" value="F:ATP binding"/>
    <property type="evidence" value="ECO:0007669"/>
    <property type="project" value="UniProtKB-KW"/>
</dbReference>
<keyword evidence="6 9" id="KW-1133">Transmembrane helix</keyword>
<dbReference type="GO" id="GO:0015421">
    <property type="term" value="F:ABC-type oligopeptide transporter activity"/>
    <property type="evidence" value="ECO:0007669"/>
    <property type="project" value="TreeGrafter"/>
</dbReference>
<dbReference type="InterPro" id="IPR011527">
    <property type="entry name" value="ABC1_TM_dom"/>
</dbReference>
<dbReference type="RefSeq" id="WP_048667751.1">
    <property type="nucleotide sequence ID" value="NZ_CVOQ01000035.1"/>
</dbReference>
<evidence type="ECO:0000256" key="1">
    <source>
        <dbReference type="ARBA" id="ARBA00004651"/>
    </source>
</evidence>
<evidence type="ECO:0000256" key="3">
    <source>
        <dbReference type="ARBA" id="ARBA00022692"/>
    </source>
</evidence>
<evidence type="ECO:0000259" key="11">
    <source>
        <dbReference type="PROSITE" id="PS50929"/>
    </source>
</evidence>
<feature type="transmembrane region" description="Helical" evidence="9">
    <location>
        <begin position="58"/>
        <end position="78"/>
    </location>
</feature>
<dbReference type="PANTHER" id="PTHR43394">
    <property type="entry name" value="ATP-DEPENDENT PERMEASE MDL1, MITOCHONDRIAL"/>
    <property type="match status" value="1"/>
</dbReference>
<keyword evidence="7 9" id="KW-0472">Membrane</keyword>
<keyword evidence="5 12" id="KW-0067">ATP-binding</keyword>
<dbReference type="GO" id="GO:0005886">
    <property type="term" value="C:plasma membrane"/>
    <property type="evidence" value="ECO:0007669"/>
    <property type="project" value="UniProtKB-SubCell"/>
</dbReference>
<comment type="function">
    <text evidence="8">May be involved in multidrug export. Transmembrane domains (TMD) form a pore in the cell membrane and the ATP-binding domain (NBD) is responsible for energy generation.</text>
</comment>
<dbReference type="PROSITE" id="PS50893">
    <property type="entry name" value="ABC_TRANSPORTER_2"/>
    <property type="match status" value="1"/>
</dbReference>
<dbReference type="PROSITE" id="PS50929">
    <property type="entry name" value="ABC_TM1F"/>
    <property type="match status" value="1"/>
</dbReference>
<gene>
    <name evidence="12" type="ORF">BN1321_400076</name>
</gene>
<dbReference type="InterPro" id="IPR017871">
    <property type="entry name" value="ABC_transporter-like_CS"/>
</dbReference>
<evidence type="ECO:0000256" key="8">
    <source>
        <dbReference type="ARBA" id="ARBA00025074"/>
    </source>
</evidence>
<feature type="domain" description="ABC transmembrane type-1" evidence="11">
    <location>
        <begin position="20"/>
        <end position="303"/>
    </location>
</feature>
<evidence type="ECO:0000256" key="5">
    <source>
        <dbReference type="ARBA" id="ARBA00022840"/>
    </source>
</evidence>
<evidence type="ECO:0000256" key="6">
    <source>
        <dbReference type="ARBA" id="ARBA00022989"/>
    </source>
</evidence>
<dbReference type="Pfam" id="PF00664">
    <property type="entry name" value="ABC_membrane"/>
    <property type="match status" value="1"/>
</dbReference>
<feature type="transmembrane region" description="Helical" evidence="9">
    <location>
        <begin position="161"/>
        <end position="179"/>
    </location>
</feature>
<evidence type="ECO:0000256" key="9">
    <source>
        <dbReference type="SAM" id="Phobius"/>
    </source>
</evidence>
<name>A0A0U1MSM1_STAAU</name>
<dbReference type="InterPro" id="IPR027417">
    <property type="entry name" value="P-loop_NTPase"/>
</dbReference>
<dbReference type="Gene3D" id="3.40.50.300">
    <property type="entry name" value="P-loop containing nucleotide triphosphate hydrolases"/>
    <property type="match status" value="1"/>
</dbReference>
<sequence>MFRITFKILNWVSPYKTRMILGFIMSFLNAIFIALPIFLASQIFNNVVSHKSIYGKDIFNVVIIMIILVLGRFITAYLKSKNQESIAYEMSANERLNIGNKLKNVPLGYFNTHHSNELTTIVTTDLTFLENFAMKMVDIVINGYILISVLILSLLVVSWQVALLACIGVLLSFLTIQLLENKSKKNAPTYHYAQNQLIEKVVEVIRGIQVIKSFSKENASLRSFNRAVNESKRVNTKIEMQYIPFNLLHLLSLKITSILIVLVACLLFIHNSIDLPTFIMISIFSFVIFDSVENINSAAHVLEIIDMTLEDIEKIKSAPELDKQGKDLTIENDDIAFENVNFSYDDKQVIKNVSFDIAANTSTAIVGPSGSGKSTLCHLLLRFYDVNDGFIRIGGIDIKDLKLSTLMSQISAVFQKVYLFNDTIENNILFGNPDATKEEVIRAAKQACCHDFIMKLPDGYKTVLHEKGNNLSGGERQRISIARAILKDAPIIILDEATASIDPENEHLIQQAIDELSKGKTVITIAHKLETIKNADQIIVLCDGETIQRGSHDELIQKPGMYQDFITIKSKSAGWKL</sequence>
<feature type="transmembrane region" description="Helical" evidence="9">
    <location>
        <begin position="247"/>
        <end position="269"/>
    </location>
</feature>
<evidence type="ECO:0000313" key="12">
    <source>
        <dbReference type="EMBL" id="CRI18109.1"/>
    </source>
</evidence>
<dbReference type="SUPFAM" id="SSF90123">
    <property type="entry name" value="ABC transporter transmembrane region"/>
    <property type="match status" value="1"/>
</dbReference>
<dbReference type="SMART" id="SM00382">
    <property type="entry name" value="AAA"/>
    <property type="match status" value="1"/>
</dbReference>
<evidence type="ECO:0000256" key="2">
    <source>
        <dbReference type="ARBA" id="ARBA00022448"/>
    </source>
</evidence>
<dbReference type="InterPro" id="IPR003439">
    <property type="entry name" value="ABC_transporter-like_ATP-bd"/>
</dbReference>
<dbReference type="PANTHER" id="PTHR43394:SF1">
    <property type="entry name" value="ATP-BINDING CASSETTE SUB-FAMILY B MEMBER 10, MITOCHONDRIAL"/>
    <property type="match status" value="1"/>
</dbReference>
<dbReference type="FunFam" id="3.40.50.300:FF:000287">
    <property type="entry name" value="Multidrug ABC transporter ATP-binding protein"/>
    <property type="match status" value="1"/>
</dbReference>
<evidence type="ECO:0000256" key="4">
    <source>
        <dbReference type="ARBA" id="ARBA00022741"/>
    </source>
</evidence>
<keyword evidence="2" id="KW-0813">Transport</keyword>
<dbReference type="Pfam" id="PF00005">
    <property type="entry name" value="ABC_tran"/>
    <property type="match status" value="1"/>
</dbReference>
<dbReference type="AlphaFoldDB" id="A0A0U1MSM1"/>